<keyword evidence="1" id="KW-0449">Lipoprotein</keyword>
<keyword evidence="2" id="KW-1185">Reference proteome</keyword>
<proteinExistence type="predicted"/>
<name>A0A0F7K328_9GAMM</name>
<dbReference type="Proteomes" id="UP000034410">
    <property type="component" value="Chromosome"/>
</dbReference>
<protein>
    <submittedName>
        <fullName evidence="1">Lipoprotein</fullName>
    </submittedName>
</protein>
<dbReference type="Pfam" id="PF12570">
    <property type="entry name" value="DUF3750"/>
    <property type="match status" value="1"/>
</dbReference>
<evidence type="ECO:0000313" key="1">
    <source>
        <dbReference type="EMBL" id="AKH21974.1"/>
    </source>
</evidence>
<reference evidence="1 2" key="1">
    <citation type="journal article" date="2015" name="Genome Announc.">
        <title>Complete Genome Sequence of Sedimenticola thiotaurini Strain SIP-G1, a Polyphosphate- and Polyhydroxyalkanoate-Accumulating Sulfur-Oxidizing Gammaproteobacterium Isolated from Salt Marsh Sediments.</title>
        <authorList>
            <person name="Flood B.E."/>
            <person name="Jones D.S."/>
            <person name="Bailey J.V."/>
        </authorList>
    </citation>
    <scope>NUCLEOTIDE SEQUENCE [LARGE SCALE GENOMIC DNA]</scope>
    <source>
        <strain evidence="1 2">SIP-G1</strain>
    </source>
</reference>
<dbReference type="AlphaFoldDB" id="A0A0F7K328"/>
<evidence type="ECO:0000313" key="2">
    <source>
        <dbReference type="Proteomes" id="UP000034410"/>
    </source>
</evidence>
<organism evidence="1 2">
    <name type="scientific">Sedimenticola thiotaurini</name>
    <dbReference type="NCBI Taxonomy" id="1543721"/>
    <lineage>
        <taxon>Bacteria</taxon>
        <taxon>Pseudomonadati</taxon>
        <taxon>Pseudomonadota</taxon>
        <taxon>Gammaproteobacteria</taxon>
        <taxon>Chromatiales</taxon>
        <taxon>Sedimenticolaceae</taxon>
        <taxon>Sedimenticola</taxon>
    </lineage>
</organism>
<dbReference type="InterPro" id="IPR022224">
    <property type="entry name" value="DUF3750"/>
</dbReference>
<gene>
    <name evidence="1" type="ORF">AAY24_01190</name>
</gene>
<dbReference type="OrthoDB" id="199084at2"/>
<dbReference type="PROSITE" id="PS51257">
    <property type="entry name" value="PROKAR_LIPOPROTEIN"/>
    <property type="match status" value="1"/>
</dbReference>
<dbReference type="KEGG" id="seds:AAY24_01190"/>
<sequence length="178" mass="20037">MQRLTTGLLLGLILAGCSSSGDWRSASRESANLAPDPETTQEAVLQVYGADAWGWRGWFAIHTWVAAKRTGEPAYKVYDVIGWRARRGEPVMQITRDVPDRYWFGEKPEIIKEYRGEGVDQLIDAVEQAAREYPWKNQYTVFPGPNSNTFTAWIAKRVPELELTTALPISAIGKSYVD</sequence>
<accession>A0A0F7K328</accession>
<dbReference type="PATRIC" id="fig|1543721.4.peg.253"/>
<dbReference type="EMBL" id="CP011412">
    <property type="protein sequence ID" value="AKH21974.1"/>
    <property type="molecule type" value="Genomic_DNA"/>
</dbReference>